<dbReference type="InterPro" id="IPR007069">
    <property type="entry name" value="Transposase_32"/>
</dbReference>
<dbReference type="AlphaFoldDB" id="A0A1G9BIH9"/>
<dbReference type="PANTHER" id="PTHR37023">
    <property type="entry name" value="TRANSPOSASE"/>
    <property type="match status" value="1"/>
</dbReference>
<organism evidence="3 4">
    <name type="scientific">Alkalibacterium thalassium</name>
    <dbReference type="NCBI Taxonomy" id="426701"/>
    <lineage>
        <taxon>Bacteria</taxon>
        <taxon>Bacillati</taxon>
        <taxon>Bacillota</taxon>
        <taxon>Bacilli</taxon>
        <taxon>Lactobacillales</taxon>
        <taxon>Carnobacteriaceae</taxon>
        <taxon>Alkalibacterium</taxon>
    </lineage>
</organism>
<dbReference type="Pfam" id="PF04986">
    <property type="entry name" value="Y2_Tnp"/>
    <property type="match status" value="1"/>
</dbReference>
<dbReference type="Proteomes" id="UP000199433">
    <property type="component" value="Unassembled WGS sequence"/>
</dbReference>
<evidence type="ECO:0000259" key="1">
    <source>
        <dbReference type="Pfam" id="PF04986"/>
    </source>
</evidence>
<dbReference type="Pfam" id="PF14319">
    <property type="entry name" value="Zn_Tnp_IS91"/>
    <property type="match status" value="1"/>
</dbReference>
<keyword evidence="4" id="KW-1185">Reference proteome</keyword>
<name>A0A1G9BIH9_9LACT</name>
<evidence type="ECO:0000259" key="2">
    <source>
        <dbReference type="Pfam" id="PF14319"/>
    </source>
</evidence>
<accession>A0A1G9BIH9</accession>
<reference evidence="4" key="1">
    <citation type="submission" date="2016-10" db="EMBL/GenBank/DDBJ databases">
        <authorList>
            <person name="Varghese N."/>
            <person name="Submissions S."/>
        </authorList>
    </citation>
    <scope>NUCLEOTIDE SEQUENCE [LARGE SCALE GENOMIC DNA]</scope>
    <source>
        <strain evidence="4">DSM 19181</strain>
    </source>
</reference>
<feature type="domain" description="Transposase IS801/IS1294" evidence="1">
    <location>
        <begin position="149"/>
        <end position="319"/>
    </location>
</feature>
<evidence type="ECO:0000313" key="3">
    <source>
        <dbReference type="EMBL" id="SDK38864.1"/>
    </source>
</evidence>
<evidence type="ECO:0000313" key="4">
    <source>
        <dbReference type="Proteomes" id="UP000199433"/>
    </source>
</evidence>
<sequence length="450" mass="53202">MVKKRIRIEMNKLKAIFLDNNNWENFLEINKGKVRSVIRKEVEKFLHCGDVSNGFRVYKCEACPNVKHVPIRCKGKFCPTCAVVEAQKWADIQSHDMYRSIHRHVILTIDEGLRPIFTSRYRKELLKGLMNEAGRLLNEWFQSLGVTPGIVSALHTFGSKLEFNPHIHMLVTMGGVTKDGKWKQYDYIPYIKLRKQWQTVVLKLIRRVLSERAKKQVQPLLQAAYKNNPDGFYIHAPKRSQTRVKGLLGYIGRYMKRGPIALHRIIMYDGESVCFSYQDKRDGEWKVEELPVAEFIGRLVRHIPDEQFKMVRHYGLYSRRIKTLMKEVVKQFQREAQRVLINAKKMIKPVGWRERRIESFGEDPLECSECGNVMEFRGIAVLIKGHLTLQFANDVLAKKYINREIDYIESKTYEYKKKEATRKAIKKYRFNWDQREKEINERYRVHLSNM</sequence>
<dbReference type="GO" id="GO:0004803">
    <property type="term" value="F:transposase activity"/>
    <property type="evidence" value="ECO:0007669"/>
    <property type="project" value="InterPro"/>
</dbReference>
<dbReference type="PANTHER" id="PTHR37023:SF1">
    <property type="entry name" value="ISSOD25 TRANSPOSASE TNPA_ISSOD25"/>
    <property type="match status" value="1"/>
</dbReference>
<gene>
    <name evidence="3" type="ORF">SAMN04488098_102716</name>
</gene>
<dbReference type="GO" id="GO:0006313">
    <property type="term" value="P:DNA transposition"/>
    <property type="evidence" value="ECO:0007669"/>
    <property type="project" value="InterPro"/>
</dbReference>
<dbReference type="EMBL" id="FNFK01000027">
    <property type="protein sequence ID" value="SDK38864.1"/>
    <property type="molecule type" value="Genomic_DNA"/>
</dbReference>
<dbReference type="GO" id="GO:0003677">
    <property type="term" value="F:DNA binding"/>
    <property type="evidence" value="ECO:0007669"/>
    <property type="project" value="InterPro"/>
</dbReference>
<dbReference type="STRING" id="426701.SAMN04488098_102716"/>
<protein>
    <submittedName>
        <fullName evidence="3">Transposase zinc-binding domain-containing protein</fullName>
    </submittedName>
</protein>
<feature type="domain" description="Transposase zinc-binding" evidence="2">
    <location>
        <begin position="21"/>
        <end position="109"/>
    </location>
</feature>
<dbReference type="InterPro" id="IPR026889">
    <property type="entry name" value="Zn_Tnp"/>
</dbReference>
<proteinExistence type="predicted"/>